<comment type="caution">
    <text evidence="2">The sequence shown here is derived from an EMBL/GenBank/DDBJ whole genome shotgun (WGS) entry which is preliminary data.</text>
</comment>
<dbReference type="OrthoDB" id="10294630at2759"/>
<evidence type="ECO:0000313" key="3">
    <source>
        <dbReference type="Proteomes" id="UP000030151"/>
    </source>
</evidence>
<dbReference type="HOGENOM" id="CLU_866220_0_0_1"/>
<dbReference type="Proteomes" id="UP000030151">
    <property type="component" value="Unassembled WGS sequence"/>
</dbReference>
<proteinExistence type="predicted"/>
<evidence type="ECO:0000256" key="1">
    <source>
        <dbReference type="SAM" id="MobiDB-lite"/>
    </source>
</evidence>
<evidence type="ECO:0000313" key="2">
    <source>
        <dbReference type="EMBL" id="EXU95379.1"/>
    </source>
</evidence>
<dbReference type="EMBL" id="JELW01000083">
    <property type="protein sequence ID" value="EXU95379.1"/>
    <property type="molecule type" value="Genomic_DNA"/>
</dbReference>
<name>A0A014N6K7_9HYPO</name>
<gene>
    <name evidence="2" type="ORF">X797_011531</name>
</gene>
<organism evidence="2 3">
    <name type="scientific">Metarhizium robertsii</name>
    <dbReference type="NCBI Taxonomy" id="568076"/>
    <lineage>
        <taxon>Eukaryota</taxon>
        <taxon>Fungi</taxon>
        <taxon>Dikarya</taxon>
        <taxon>Ascomycota</taxon>
        <taxon>Pezizomycotina</taxon>
        <taxon>Sordariomycetes</taxon>
        <taxon>Hypocreomycetidae</taxon>
        <taxon>Hypocreales</taxon>
        <taxon>Clavicipitaceae</taxon>
        <taxon>Metarhizium</taxon>
    </lineage>
</organism>
<feature type="compositionally biased region" description="Basic and acidic residues" evidence="1">
    <location>
        <begin position="155"/>
        <end position="181"/>
    </location>
</feature>
<feature type="compositionally biased region" description="Polar residues" evidence="1">
    <location>
        <begin position="63"/>
        <end position="79"/>
    </location>
</feature>
<feature type="compositionally biased region" description="Basic and acidic residues" evidence="1">
    <location>
        <begin position="38"/>
        <end position="55"/>
    </location>
</feature>
<dbReference type="AlphaFoldDB" id="A0A014N6K7"/>
<feature type="compositionally biased region" description="Polar residues" evidence="1">
    <location>
        <begin position="1"/>
        <end position="13"/>
    </location>
</feature>
<sequence length="292" mass="32365">MAYNSTVQSSAQLSEHHKIPSMPGHSSSQNSAFCGLEPAHHHEQSQHQTAERTVADSDAGSDVSLSDNVASEATNSTVITPEDYERISREYEEAVRETHHSQMGCHSGKVSALWVYIQLHTLTAIDAVSQGSRNAAQMPRETNGGSNLGKRKFSAKHDESQRSDAVRKLKARREESEEESNRANSEGQEAPSTFIASIRTWSKTAGKRHPSDVYFQVKGFADVKRDEGGNIKIKVNWVPIWVPIQDLRGEESYDAARELVVGKFGEDAWTSTSDGWDAMEPYAEGRIDYAKE</sequence>
<feature type="region of interest" description="Disordered" evidence="1">
    <location>
        <begin position="133"/>
        <end position="193"/>
    </location>
</feature>
<accession>A0A014N6K7</accession>
<reference evidence="2 3" key="1">
    <citation type="submission" date="2014-02" db="EMBL/GenBank/DDBJ databases">
        <title>The genome sequence of the entomopathogenic fungus Metarhizium robertsii ARSEF 2575.</title>
        <authorList>
            <person name="Giuliano Garisto Donzelli B."/>
            <person name="Roe B.A."/>
            <person name="Macmil S.L."/>
            <person name="Krasnoff S.B."/>
            <person name="Gibson D.M."/>
        </authorList>
    </citation>
    <scope>NUCLEOTIDE SEQUENCE [LARGE SCALE GENOMIC DNA]</scope>
    <source>
        <strain evidence="2 3">ARSEF 2575</strain>
    </source>
</reference>
<protein>
    <submittedName>
        <fullName evidence="2">Uncharacterized protein</fullName>
    </submittedName>
</protein>
<feature type="region of interest" description="Disordered" evidence="1">
    <location>
        <begin position="1"/>
        <end position="82"/>
    </location>
</feature>